<dbReference type="EMBL" id="MN739683">
    <property type="protein sequence ID" value="QHT20869.1"/>
    <property type="molecule type" value="Genomic_DNA"/>
</dbReference>
<feature type="domain" description="GmrSD restriction endonucleases N-terminal" evidence="1">
    <location>
        <begin position="13"/>
        <end position="152"/>
    </location>
</feature>
<protein>
    <recommendedName>
        <fullName evidence="1">GmrSD restriction endonucleases N-terminal domain-containing protein</fullName>
    </recommendedName>
</protein>
<organism evidence="2">
    <name type="scientific">viral metagenome</name>
    <dbReference type="NCBI Taxonomy" id="1070528"/>
    <lineage>
        <taxon>unclassified sequences</taxon>
        <taxon>metagenomes</taxon>
        <taxon>organismal metagenomes</taxon>
    </lineage>
</organism>
<dbReference type="PANTHER" id="PTHR39639:SF1">
    <property type="entry name" value="DUF262 DOMAIN-CONTAINING PROTEIN"/>
    <property type="match status" value="1"/>
</dbReference>
<name>A0A6C0DXU2_9ZZZZ</name>
<dbReference type="InterPro" id="IPR004919">
    <property type="entry name" value="GmrSD_N"/>
</dbReference>
<accession>A0A6C0DXU2</accession>
<dbReference type="Pfam" id="PF03235">
    <property type="entry name" value="GmrSD_N"/>
    <property type="match status" value="1"/>
</dbReference>
<dbReference type="PANTHER" id="PTHR39639">
    <property type="entry name" value="CHROMOSOME 16, WHOLE GENOME SHOTGUN SEQUENCE"/>
    <property type="match status" value="1"/>
</dbReference>
<reference evidence="2" key="1">
    <citation type="journal article" date="2020" name="Nature">
        <title>Giant virus diversity and host interactions through global metagenomics.</title>
        <authorList>
            <person name="Schulz F."/>
            <person name="Roux S."/>
            <person name="Paez-Espino D."/>
            <person name="Jungbluth S."/>
            <person name="Walsh D.A."/>
            <person name="Denef V.J."/>
            <person name="McMahon K.D."/>
            <person name="Konstantinidis K.T."/>
            <person name="Eloe-Fadrosh E.A."/>
            <person name="Kyrpides N.C."/>
            <person name="Woyke T."/>
        </authorList>
    </citation>
    <scope>NUCLEOTIDE SEQUENCE</scope>
    <source>
        <strain evidence="2">GVMAG-M-3300023174-75</strain>
    </source>
</reference>
<dbReference type="AlphaFoldDB" id="A0A6C0DXU2"/>
<evidence type="ECO:0000313" key="2">
    <source>
        <dbReference type="EMBL" id="QHT20869.1"/>
    </source>
</evidence>
<proteinExistence type="predicted"/>
<evidence type="ECO:0000259" key="1">
    <source>
        <dbReference type="Pfam" id="PF03235"/>
    </source>
</evidence>
<sequence length="366" mass="42509">MAMTFATNPKMLHELIDELNNEELQIPEHQRYPSVWTLKKRQTFVDSCKKNMPCPSILIFRDSMRQDWLEDGLQRLTTLKDFIDDGFTDLQGNLYSTWSEMEKHRFVHFTVPTVLYRNASEEERVEIFDRFQNGSPLKVGERLHAHSHTSLVKFTKEMLMKTTNSSGEEVVGTFYERAKNVWGIIKCNDEDKPKRYDELLNCVALINGIVHGWTGGSMGITKNYDDLKKTLTLNIDSTMRENAERILDKLLTIYEEASEQKPLKPKKFKTAQKAIGNFSGAIVWSLKTMPYDWERLHTMWVDFIVSYRNDSTLLITTIKNGVAKCRNWTAERWEKTYNDVLNPVPPASTTSSHYDSACEESDYEDD</sequence>